<name>A0ABN1JXM4_9FLAO</name>
<comment type="caution">
    <text evidence="1">The sequence shown here is derived from an EMBL/GenBank/DDBJ whole genome shotgun (WGS) entry which is preliminary data.</text>
</comment>
<proteinExistence type="predicted"/>
<accession>A0ABN1JXM4</accession>
<sequence>MARQKGILKISGTLDGINYYFIKGVGYARKAGGGFNSKAIRTQPNMQRVRENASEFGHCSQVKKCLRLALMHFLHGHKDSTLHGRMMSLLTTLKALDLVSERGFRRVGIGLQTAKGRTLLRQFAFTPHHKLLEAVTKYSHFDWASQKLSLSDLKISSFKSPKPATHIGISLGVMDFDFEGLTSSLEVSPTQFFAIDSDSISFELIPEVVVASTYIGLVVLGIRYYEVIDNEVYTLNSQIGVGLLDVRV</sequence>
<dbReference type="EMBL" id="BAAAGF010000004">
    <property type="protein sequence ID" value="GAA0748650.1"/>
    <property type="molecule type" value="Genomic_DNA"/>
</dbReference>
<protein>
    <submittedName>
        <fullName evidence="1">Uncharacterized protein</fullName>
    </submittedName>
</protein>
<evidence type="ECO:0000313" key="2">
    <source>
        <dbReference type="Proteomes" id="UP001500736"/>
    </source>
</evidence>
<evidence type="ECO:0000313" key="1">
    <source>
        <dbReference type="EMBL" id="GAA0748650.1"/>
    </source>
</evidence>
<dbReference type="RefSeq" id="WP_343799168.1">
    <property type="nucleotide sequence ID" value="NZ_BAAAGF010000004.1"/>
</dbReference>
<dbReference type="Proteomes" id="UP001500736">
    <property type="component" value="Unassembled WGS sequence"/>
</dbReference>
<keyword evidence="2" id="KW-1185">Reference proteome</keyword>
<gene>
    <name evidence="1" type="ORF">GCM10009431_27460</name>
</gene>
<organism evidence="1 2">
    <name type="scientific">Gaetbulibacter jejuensis</name>
    <dbReference type="NCBI Taxonomy" id="584607"/>
    <lineage>
        <taxon>Bacteria</taxon>
        <taxon>Pseudomonadati</taxon>
        <taxon>Bacteroidota</taxon>
        <taxon>Flavobacteriia</taxon>
        <taxon>Flavobacteriales</taxon>
        <taxon>Flavobacteriaceae</taxon>
        <taxon>Gaetbulibacter</taxon>
    </lineage>
</organism>
<reference evidence="1 2" key="1">
    <citation type="journal article" date="2019" name="Int. J. Syst. Evol. Microbiol.">
        <title>The Global Catalogue of Microorganisms (GCM) 10K type strain sequencing project: providing services to taxonomists for standard genome sequencing and annotation.</title>
        <authorList>
            <consortium name="The Broad Institute Genomics Platform"/>
            <consortium name="The Broad Institute Genome Sequencing Center for Infectious Disease"/>
            <person name="Wu L."/>
            <person name="Ma J."/>
        </authorList>
    </citation>
    <scope>NUCLEOTIDE SEQUENCE [LARGE SCALE GENOMIC DNA]</scope>
    <source>
        <strain evidence="1 2">JCM 15976</strain>
    </source>
</reference>